<keyword evidence="2" id="KW-0812">Transmembrane</keyword>
<feature type="region of interest" description="Disordered" evidence="1">
    <location>
        <begin position="159"/>
        <end position="324"/>
    </location>
</feature>
<reference evidence="3 4" key="1">
    <citation type="submission" date="2020-10" db="EMBL/GenBank/DDBJ databases">
        <title>Complete genome sequence of Corynebacterium jeddahense DSM 45997, type strain of Corynebacterium jeddahense.</title>
        <authorList>
            <person name="Busche T."/>
            <person name="Kalinowski J."/>
            <person name="Ruckert C."/>
        </authorList>
    </citation>
    <scope>NUCLEOTIDE SEQUENCE [LARGE SCALE GENOMIC DNA]</scope>
    <source>
        <strain evidence="3 4">DSM 45997</strain>
    </source>
</reference>
<feature type="transmembrane region" description="Helical" evidence="2">
    <location>
        <begin position="89"/>
        <end position="112"/>
    </location>
</feature>
<gene>
    <name evidence="3" type="ORF">CJEDD_02350</name>
</gene>
<dbReference type="Proteomes" id="UP001218071">
    <property type="component" value="Chromosome"/>
</dbReference>
<keyword evidence="4" id="KW-1185">Reference proteome</keyword>
<evidence type="ECO:0008006" key="5">
    <source>
        <dbReference type="Google" id="ProtNLM"/>
    </source>
</evidence>
<keyword evidence="2" id="KW-1133">Transmembrane helix</keyword>
<proteinExistence type="predicted"/>
<evidence type="ECO:0000313" key="4">
    <source>
        <dbReference type="Proteomes" id="UP001218071"/>
    </source>
</evidence>
<dbReference type="EMBL" id="CP063194">
    <property type="protein sequence ID" value="WCZ38093.1"/>
    <property type="molecule type" value="Genomic_DNA"/>
</dbReference>
<name>A0ABY7UH96_9CORY</name>
<feature type="compositionally biased region" description="Low complexity" evidence="1">
    <location>
        <begin position="205"/>
        <end position="244"/>
    </location>
</feature>
<feature type="compositionally biased region" description="Basic and acidic residues" evidence="1">
    <location>
        <begin position="159"/>
        <end position="174"/>
    </location>
</feature>
<feature type="compositionally biased region" description="Basic and acidic residues" evidence="1">
    <location>
        <begin position="188"/>
        <end position="203"/>
    </location>
</feature>
<keyword evidence="2" id="KW-0472">Membrane</keyword>
<evidence type="ECO:0000256" key="1">
    <source>
        <dbReference type="SAM" id="MobiDB-lite"/>
    </source>
</evidence>
<dbReference type="RefSeq" id="WP_157034442.1">
    <property type="nucleotide sequence ID" value="NZ_CBYN010000033.1"/>
</dbReference>
<evidence type="ECO:0000313" key="3">
    <source>
        <dbReference type="EMBL" id="WCZ38093.1"/>
    </source>
</evidence>
<feature type="compositionally biased region" description="Basic and acidic residues" evidence="1">
    <location>
        <begin position="279"/>
        <end position="289"/>
    </location>
</feature>
<sequence>MTRQYDPRMEEFAESDAFLDALSRGDDVSGGTDPLAAALLGLKADIDRPMPPAPVLDAGADTTVRRDGGNGEVASLDAARAKRRTANPWVAGLIGAAAATVACVGTGAVLYGNAQSHRDTTMVELATTLDELEVASQSGDEESTRNLLEQARGLVASLKERPSRILGGQEDKQPKTVTSTLTVTEVPETSHVKSDVTERERTSEAGASSAAASPATPAAPASAATGDAQPSAQPSSAAGTKTAGTGAGSGTASGSESARRTSPAVSSPSQPAQPQPQPERGDDTVRTEEAAVEAPVVVSGGQLGNDAQVVHSPRAVPPAGSSIN</sequence>
<protein>
    <recommendedName>
        <fullName evidence="5">Anti-sigma-D factor RsdA sigma factor binding region domain-containing protein</fullName>
    </recommendedName>
</protein>
<accession>A0ABY7UH96</accession>
<evidence type="ECO:0000256" key="2">
    <source>
        <dbReference type="SAM" id="Phobius"/>
    </source>
</evidence>
<feature type="compositionally biased region" description="Low complexity" evidence="1">
    <location>
        <begin position="252"/>
        <end position="270"/>
    </location>
</feature>
<organism evidence="3 4">
    <name type="scientific">Corynebacterium jeddahense</name>
    <dbReference type="NCBI Taxonomy" id="1414719"/>
    <lineage>
        <taxon>Bacteria</taxon>
        <taxon>Bacillati</taxon>
        <taxon>Actinomycetota</taxon>
        <taxon>Actinomycetes</taxon>
        <taxon>Mycobacteriales</taxon>
        <taxon>Corynebacteriaceae</taxon>
        <taxon>Corynebacterium</taxon>
    </lineage>
</organism>